<evidence type="ECO:0000313" key="2">
    <source>
        <dbReference type="Proteomes" id="UP000265520"/>
    </source>
</evidence>
<name>A0A392MJ82_9FABA</name>
<dbReference type="AlphaFoldDB" id="A0A392MJ82"/>
<protein>
    <submittedName>
        <fullName evidence="1">Uncharacterized protein</fullName>
    </submittedName>
</protein>
<feature type="non-terminal residue" evidence="1">
    <location>
        <position position="37"/>
    </location>
</feature>
<evidence type="ECO:0000313" key="1">
    <source>
        <dbReference type="EMBL" id="MCH87135.1"/>
    </source>
</evidence>
<accession>A0A392MJ82</accession>
<dbReference type="Proteomes" id="UP000265520">
    <property type="component" value="Unassembled WGS sequence"/>
</dbReference>
<keyword evidence="2" id="KW-1185">Reference proteome</keyword>
<proteinExistence type="predicted"/>
<sequence>MLICVNGRKVGNMEVQRDEGGFVMADLGGTRRSRVVE</sequence>
<organism evidence="1 2">
    <name type="scientific">Trifolium medium</name>
    <dbReference type="NCBI Taxonomy" id="97028"/>
    <lineage>
        <taxon>Eukaryota</taxon>
        <taxon>Viridiplantae</taxon>
        <taxon>Streptophyta</taxon>
        <taxon>Embryophyta</taxon>
        <taxon>Tracheophyta</taxon>
        <taxon>Spermatophyta</taxon>
        <taxon>Magnoliopsida</taxon>
        <taxon>eudicotyledons</taxon>
        <taxon>Gunneridae</taxon>
        <taxon>Pentapetalae</taxon>
        <taxon>rosids</taxon>
        <taxon>fabids</taxon>
        <taxon>Fabales</taxon>
        <taxon>Fabaceae</taxon>
        <taxon>Papilionoideae</taxon>
        <taxon>50 kb inversion clade</taxon>
        <taxon>NPAAA clade</taxon>
        <taxon>Hologalegina</taxon>
        <taxon>IRL clade</taxon>
        <taxon>Trifolieae</taxon>
        <taxon>Trifolium</taxon>
    </lineage>
</organism>
<gene>
    <name evidence="1" type="ORF">A2U01_0008000</name>
</gene>
<comment type="caution">
    <text evidence="1">The sequence shown here is derived from an EMBL/GenBank/DDBJ whole genome shotgun (WGS) entry which is preliminary data.</text>
</comment>
<dbReference type="EMBL" id="LXQA010011600">
    <property type="protein sequence ID" value="MCH87135.1"/>
    <property type="molecule type" value="Genomic_DNA"/>
</dbReference>
<reference evidence="1 2" key="1">
    <citation type="journal article" date="2018" name="Front. Plant Sci.">
        <title>Red Clover (Trifolium pratense) and Zigzag Clover (T. medium) - A Picture of Genomic Similarities and Differences.</title>
        <authorList>
            <person name="Dluhosova J."/>
            <person name="Istvanek J."/>
            <person name="Nedelnik J."/>
            <person name="Repkova J."/>
        </authorList>
    </citation>
    <scope>NUCLEOTIDE SEQUENCE [LARGE SCALE GENOMIC DNA]</scope>
    <source>
        <strain evidence="2">cv. 10/8</strain>
        <tissue evidence="1">Leaf</tissue>
    </source>
</reference>